<dbReference type="EMBL" id="JAZIBG010000046">
    <property type="protein sequence ID" value="MEF7616551.1"/>
    <property type="molecule type" value="Genomic_DNA"/>
</dbReference>
<dbReference type="PIRSF" id="PIRSF000980">
    <property type="entry name" value="RecC"/>
    <property type="match status" value="1"/>
</dbReference>
<dbReference type="SUPFAM" id="SSF52540">
    <property type="entry name" value="P-loop containing nucleoside triphosphate hydrolases"/>
    <property type="match status" value="2"/>
</dbReference>
<keyword evidence="2 10" id="KW-0547">Nucleotide-binding</keyword>
<evidence type="ECO:0000313" key="13">
    <source>
        <dbReference type="EMBL" id="MEF7616551.1"/>
    </source>
</evidence>
<organism evidence="13 14">
    <name type="scientific">Aquincola agrisoli</name>
    <dbReference type="NCBI Taxonomy" id="3119538"/>
    <lineage>
        <taxon>Bacteria</taxon>
        <taxon>Pseudomonadati</taxon>
        <taxon>Pseudomonadota</taxon>
        <taxon>Betaproteobacteria</taxon>
        <taxon>Burkholderiales</taxon>
        <taxon>Sphaerotilaceae</taxon>
        <taxon>Aquincola</taxon>
    </lineage>
</organism>
<dbReference type="Pfam" id="PF04257">
    <property type="entry name" value="Exonuc_V_gamma"/>
    <property type="match status" value="1"/>
</dbReference>
<dbReference type="GO" id="GO:0009338">
    <property type="term" value="C:exodeoxyribonuclease V complex"/>
    <property type="evidence" value="ECO:0007669"/>
    <property type="project" value="InterPro"/>
</dbReference>
<feature type="domain" description="RecC C-terminal" evidence="12">
    <location>
        <begin position="841"/>
        <end position="1066"/>
    </location>
</feature>
<dbReference type="PANTHER" id="PTHR30591">
    <property type="entry name" value="RECBCD ENZYME SUBUNIT RECC"/>
    <property type="match status" value="1"/>
</dbReference>
<protein>
    <recommendedName>
        <fullName evidence="10">RecBCD enzyme subunit RecC</fullName>
    </recommendedName>
    <alternativeName>
        <fullName evidence="10">Exonuclease V subunit RecC</fullName>
        <shortName evidence="10">ExoV subunit RecC</shortName>
    </alternativeName>
    <alternativeName>
        <fullName evidence="10">Helicase/nuclease RecBCD subunit RecC</fullName>
    </alternativeName>
</protein>
<comment type="function">
    <text evidence="10">A helicase/nuclease that prepares dsDNA breaks (DSB) for recombinational DNA repair. Binds to DSBs and unwinds DNA via a highly rapid and processive ATP-dependent bidirectional helicase activity. Unwinds dsDNA until it encounters a Chi (crossover hotspot instigator) sequence from the 3' direction. Cuts ssDNA a few nucleotides 3' to the Chi site. The properties and activities of the enzyme are changed at Chi. The Chi-altered holoenzyme produces a long 3'-ssDNA overhang and facilitates RecA-binding to the ssDNA for homologous DNA recombination and repair. Holoenzyme degrades any linearized DNA that is unable to undergo homologous recombination. In the holoenzyme this subunit recognizes the wild-type Chi sequence, and when added to isolated RecB increases its ATP-dependent helicase processivity.</text>
</comment>
<dbReference type="HAMAP" id="MF_01486">
    <property type="entry name" value="RecC"/>
    <property type="match status" value="1"/>
</dbReference>
<keyword evidence="4 10" id="KW-0378">Hydrolase</keyword>
<evidence type="ECO:0000256" key="6">
    <source>
        <dbReference type="ARBA" id="ARBA00022839"/>
    </source>
</evidence>
<dbReference type="NCBIfam" id="TIGR01450">
    <property type="entry name" value="recC"/>
    <property type="match status" value="1"/>
</dbReference>
<comment type="subunit">
    <text evidence="10">Heterotrimer of RecB, RecC and RecD. All subunits contribute to DNA-binding.</text>
</comment>
<dbReference type="RefSeq" id="WP_332292078.1">
    <property type="nucleotide sequence ID" value="NZ_JAZIBG010000046.1"/>
</dbReference>
<keyword evidence="6 10" id="KW-0269">Exonuclease</keyword>
<keyword evidence="5 10" id="KW-0347">Helicase</keyword>
<keyword evidence="1 10" id="KW-0540">Nuclease</keyword>
<comment type="miscellaneous">
    <text evidence="10">In the RecBCD complex, RecB has a slow 3'-5' helicase, an exonuclease activity and loads RecA onto ssDNA, RecD has a fast 5'-3' helicase activity, while RecC stimulates the ATPase and processivity of the RecB helicase and contributes to recognition of the Chi site.</text>
</comment>
<dbReference type="Gene3D" id="3.40.50.300">
    <property type="entry name" value="P-loop containing nucleotide triphosphate hydrolases"/>
    <property type="match status" value="2"/>
</dbReference>
<evidence type="ECO:0000256" key="4">
    <source>
        <dbReference type="ARBA" id="ARBA00022801"/>
    </source>
</evidence>
<keyword evidence="8 10" id="KW-0238">DNA-binding</keyword>
<evidence type="ECO:0000259" key="12">
    <source>
        <dbReference type="Pfam" id="PF17946"/>
    </source>
</evidence>
<gene>
    <name evidence="10 13" type="primary">recC</name>
    <name evidence="13" type="ORF">V4F39_21735</name>
</gene>
<dbReference type="GO" id="GO:0003678">
    <property type="term" value="F:DNA helicase activity"/>
    <property type="evidence" value="ECO:0007669"/>
    <property type="project" value="UniProtKB-UniRule"/>
</dbReference>
<evidence type="ECO:0000256" key="7">
    <source>
        <dbReference type="ARBA" id="ARBA00022840"/>
    </source>
</evidence>
<evidence type="ECO:0000256" key="8">
    <source>
        <dbReference type="ARBA" id="ARBA00023125"/>
    </source>
</evidence>
<dbReference type="GO" id="GO:0000724">
    <property type="term" value="P:double-strand break repair via homologous recombination"/>
    <property type="evidence" value="ECO:0007669"/>
    <property type="project" value="UniProtKB-UniRule"/>
</dbReference>
<dbReference type="Pfam" id="PF17946">
    <property type="entry name" value="RecC_C"/>
    <property type="match status" value="1"/>
</dbReference>
<evidence type="ECO:0000256" key="1">
    <source>
        <dbReference type="ARBA" id="ARBA00022722"/>
    </source>
</evidence>
<evidence type="ECO:0000256" key="3">
    <source>
        <dbReference type="ARBA" id="ARBA00022763"/>
    </source>
</evidence>
<evidence type="ECO:0000256" key="9">
    <source>
        <dbReference type="ARBA" id="ARBA00023204"/>
    </source>
</evidence>
<keyword evidence="3 10" id="KW-0227">DNA damage</keyword>
<proteinExistence type="inferred from homology"/>
<dbReference type="PANTHER" id="PTHR30591:SF1">
    <property type="entry name" value="RECBCD ENZYME SUBUNIT RECC"/>
    <property type="match status" value="1"/>
</dbReference>
<evidence type="ECO:0000256" key="11">
    <source>
        <dbReference type="SAM" id="MobiDB-lite"/>
    </source>
</evidence>
<dbReference type="GO" id="GO:0003677">
    <property type="term" value="F:DNA binding"/>
    <property type="evidence" value="ECO:0007669"/>
    <property type="project" value="UniProtKB-UniRule"/>
</dbReference>
<name>A0AAW9QGW0_9BURK</name>
<dbReference type="Proteomes" id="UP001336250">
    <property type="component" value="Unassembled WGS sequence"/>
</dbReference>
<dbReference type="InterPro" id="IPR013986">
    <property type="entry name" value="DExx_box_DNA_helicase_dom_sf"/>
</dbReference>
<feature type="region of interest" description="Disordered" evidence="11">
    <location>
        <begin position="812"/>
        <end position="835"/>
    </location>
</feature>
<keyword evidence="14" id="KW-1185">Reference proteome</keyword>
<dbReference type="SUPFAM" id="SSF52980">
    <property type="entry name" value="Restriction endonuclease-like"/>
    <property type="match status" value="1"/>
</dbReference>
<dbReference type="InterPro" id="IPR027417">
    <property type="entry name" value="P-loop_NTPase"/>
</dbReference>
<sequence>MLHLHFSNRFETLAALLITQLGGAQGDALAPVQVIVPSAALRRRLTLAAADTHGVCANLAFSFLAQWLWRQIGRVVRVAEESPFTPAVMAWRIHSAFGDAAFVAGHPRLAAYLAEADDVMRLDLARRAAGLLEQYITYRPEWLAAWRAGERADLGSPDAAVLADEAWQAALWRRITAEIGLAEADPALQMVQALAAGGAALARERGLPAAAHVFCVPTMPPLHIGLLQQLGRWMELHLYVLNPCREYWFEVVDRRRLSHLAAQGRDPALAGHEEGNHLLAAWGRQTQAQIDLLVQAGGEGLVDDAWFAPHPGDTLLARLHNAVLDLAEIEPGSATADRSIEVHACHSLTRQLEVLHDQLLALFADPAHGGLLPSDILVVTPDLDAAAPLIDAVFGTAPPERHLPFAVTGRPRSRINRCARALLDLLALAGSRLPASALFGLLQQPAVARRFGLDADALDRVHDWIADAGIRWALDAAHRARFDVPADARHTLDDGLGRLFLGYALPAQAAAPFAGRLPAGDAEGSEADVLGAFAHFAQALAQLHAQVQSPQSPDGWRALLLRTLERFLAPADDELEDLRELRQAVLGLADAMRQGGLCDEGAAPLPLAVLRSALEQWLDDPARGGVPTGSITFSSMSSLRNLPYRIVCAIGLDDGAFPTAARQAEFDLMAGQPRRGDRQRRIDERNLFLDLLLAARERVLLAYTGRSVRDNAPLPPSVLVSELLDTLAPAVAQDPADPASVLRARQQLVVEHPLQPFSPEAFEAGGDPRRRSFHREYAEALQGRERRLAALARPAAGAGFDGGDDLAAALHDDEEDDAEDTPAQPARPLFTAPLPPPDEAWRTVSIGQLAEFFRNPCRYLLRRRIGIELPQAADELQDDEPFVADRAGRRALAQRLLPPLLQGLDAPALQALADAGTEYPPGALGLQQRDAEIDQLGRFAGEVRAAVQAAPLPAHHVALDLTLDGTPWQLHGSFADLRPEGLMRWRYEDTHPVDYLDAWLPHLLLNAQPPAGVLPRTRFWSRDGSFVLRPQPAAPALLHALVALYAQGLQAPLHFFPKTSWVHATTGGQRAKVEAAWRVDRHRPFGESRDAAYRLALRGLPEPLDEAFAACADAVYLPLIACLDDARVGEPA</sequence>
<evidence type="ECO:0000256" key="5">
    <source>
        <dbReference type="ARBA" id="ARBA00022806"/>
    </source>
</evidence>
<evidence type="ECO:0000313" key="14">
    <source>
        <dbReference type="Proteomes" id="UP001336250"/>
    </source>
</evidence>
<keyword evidence="9 10" id="KW-0234">DNA repair</keyword>
<comment type="similarity">
    <text evidence="10">Belongs to the RecC family.</text>
</comment>
<comment type="caution">
    <text evidence="13">The sequence shown here is derived from an EMBL/GenBank/DDBJ whole genome shotgun (WGS) entry which is preliminary data.</text>
</comment>
<dbReference type="GO" id="GO:0005524">
    <property type="term" value="F:ATP binding"/>
    <property type="evidence" value="ECO:0007669"/>
    <property type="project" value="UniProtKB-UniRule"/>
</dbReference>
<evidence type="ECO:0000256" key="10">
    <source>
        <dbReference type="HAMAP-Rule" id="MF_01486"/>
    </source>
</evidence>
<accession>A0AAW9QGW0</accession>
<dbReference type="GO" id="GO:0008854">
    <property type="term" value="F:exodeoxyribonuclease V activity"/>
    <property type="evidence" value="ECO:0007669"/>
    <property type="project" value="InterPro"/>
</dbReference>
<dbReference type="Gene3D" id="1.10.10.160">
    <property type="match status" value="1"/>
</dbReference>
<dbReference type="InterPro" id="IPR041500">
    <property type="entry name" value="RecC_C"/>
</dbReference>
<dbReference type="InterPro" id="IPR011335">
    <property type="entry name" value="Restrct_endonuc-II-like"/>
</dbReference>
<dbReference type="Gene3D" id="3.40.50.10930">
    <property type="match status" value="1"/>
</dbReference>
<reference evidence="13 14" key="1">
    <citation type="submission" date="2024-02" db="EMBL/GenBank/DDBJ databases">
        <title>Genome sequence of Aquincola sp. MAHUQ-54.</title>
        <authorList>
            <person name="Huq M.A."/>
        </authorList>
    </citation>
    <scope>NUCLEOTIDE SEQUENCE [LARGE SCALE GENOMIC DNA]</scope>
    <source>
        <strain evidence="13 14">MAHUQ-54</strain>
    </source>
</reference>
<evidence type="ECO:0000256" key="2">
    <source>
        <dbReference type="ARBA" id="ARBA00022741"/>
    </source>
</evidence>
<dbReference type="AlphaFoldDB" id="A0AAW9QGW0"/>
<keyword evidence="7 10" id="KW-0067">ATP-binding</keyword>
<dbReference type="InterPro" id="IPR006697">
    <property type="entry name" value="RecC"/>
</dbReference>